<dbReference type="GO" id="GO:0050660">
    <property type="term" value="F:flavin adenine dinucleotide binding"/>
    <property type="evidence" value="ECO:0007669"/>
    <property type="project" value="InterPro"/>
</dbReference>
<gene>
    <name evidence="6" type="ORF">EIP75_12470</name>
</gene>
<dbReference type="EMBL" id="RSED01000008">
    <property type="protein sequence ID" value="RRS04179.1"/>
    <property type="molecule type" value="Genomic_DNA"/>
</dbReference>
<dbReference type="PROSITE" id="PS51371">
    <property type="entry name" value="CBS"/>
    <property type="match status" value="2"/>
</dbReference>
<dbReference type="PANTHER" id="PTHR22777:SF27">
    <property type="entry name" value="MAGNESIUM AND COBALT EFFLUX PROTEIN CORC"/>
    <property type="match status" value="1"/>
</dbReference>
<dbReference type="InterPro" id="IPR016169">
    <property type="entry name" value="FAD-bd_PCMH_sub2"/>
</dbReference>
<dbReference type="InterPro" id="IPR046342">
    <property type="entry name" value="CBS_dom_sf"/>
</dbReference>
<dbReference type="PANTHER" id="PTHR22777">
    <property type="entry name" value="HEMOLYSIN-RELATED"/>
    <property type="match status" value="1"/>
</dbReference>
<evidence type="ECO:0000256" key="1">
    <source>
        <dbReference type="ARBA" id="ARBA00022737"/>
    </source>
</evidence>
<dbReference type="Pfam" id="PF00571">
    <property type="entry name" value="CBS"/>
    <property type="match status" value="2"/>
</dbReference>
<dbReference type="InterPro" id="IPR005170">
    <property type="entry name" value="Transptr-assoc_dom"/>
</dbReference>
<comment type="caution">
    <text evidence="6">The sequence shown here is derived from an EMBL/GenBank/DDBJ whole genome shotgun (WGS) entry which is preliminary data.</text>
</comment>
<feature type="region of interest" description="Disordered" evidence="4">
    <location>
        <begin position="56"/>
        <end position="80"/>
    </location>
</feature>
<dbReference type="GO" id="GO:0005886">
    <property type="term" value="C:plasma membrane"/>
    <property type="evidence" value="ECO:0007669"/>
    <property type="project" value="TreeGrafter"/>
</dbReference>
<reference evidence="6 7" key="1">
    <citation type="submission" date="2018-12" db="EMBL/GenBank/DDBJ databases">
        <title>The whole draft genome of Aquabacterium sp. SJQ9.</title>
        <authorList>
            <person name="Sun L."/>
            <person name="Gao X."/>
            <person name="Chen W."/>
            <person name="Huang K."/>
        </authorList>
    </citation>
    <scope>NUCLEOTIDE SEQUENCE [LARGE SCALE GENOMIC DNA]</scope>
    <source>
        <strain evidence="6 7">SJQ9</strain>
    </source>
</reference>
<dbReference type="AlphaFoldDB" id="A0A426VB64"/>
<dbReference type="Gene3D" id="3.30.465.10">
    <property type="match status" value="1"/>
</dbReference>
<name>A0A426VB64_9BURK</name>
<feature type="domain" description="CBS" evidence="5">
    <location>
        <begin position="140"/>
        <end position="198"/>
    </location>
</feature>
<dbReference type="Proteomes" id="UP000269265">
    <property type="component" value="Unassembled WGS sequence"/>
</dbReference>
<evidence type="ECO:0000259" key="5">
    <source>
        <dbReference type="PROSITE" id="PS51371"/>
    </source>
</evidence>
<dbReference type="InterPro" id="IPR036318">
    <property type="entry name" value="FAD-bd_PCMH-like_sf"/>
</dbReference>
<dbReference type="SUPFAM" id="SSF54631">
    <property type="entry name" value="CBS-domain pair"/>
    <property type="match status" value="1"/>
</dbReference>
<proteinExistence type="predicted"/>
<evidence type="ECO:0000256" key="3">
    <source>
        <dbReference type="PROSITE-ProRule" id="PRU00703"/>
    </source>
</evidence>
<evidence type="ECO:0000256" key="4">
    <source>
        <dbReference type="SAM" id="MobiDB-lite"/>
    </source>
</evidence>
<evidence type="ECO:0000313" key="6">
    <source>
        <dbReference type="EMBL" id="RRS04179.1"/>
    </source>
</evidence>
<dbReference type="Pfam" id="PF03471">
    <property type="entry name" value="CorC_HlyC"/>
    <property type="match status" value="1"/>
</dbReference>
<protein>
    <submittedName>
        <fullName evidence="6">CBS domain-containing protein</fullName>
    </submittedName>
</protein>
<feature type="domain" description="CBS" evidence="5">
    <location>
        <begin position="201"/>
        <end position="258"/>
    </location>
</feature>
<sequence length="356" mass="39408">MRFSEDALEQRGLATAQEAGKDGDGNQAHNTSVAVLVSPCGHRVALFLLCLNHDTPSVSEPSPSRPPRADKPGRPGSHKDRRTLFERVVEFISPGPDSTDELIESLAEAEQRELIEPQSRVMLEGVIRMADMTAGDVMVAVRRMDMLDIQSSYDDLLHFIIDTAHSRFPVYEDGRDNIIGILLAKDLLKLQRAPELNLRTLLRTPMFVPESKGLNELLRDFRTNRSHLAIVIDEFGRTAGLITIEDVLEEIVGEIEDEFDEEESDTSIFTLADGSQRVAGDTLISSVNEVFEAELPEGDFDTIGGLVAHELGHVPRRGEVIRIGGLKLTVMLARGGAVRWFKVIRQHADPETADEA</sequence>
<keyword evidence="1" id="KW-0677">Repeat</keyword>
<dbReference type="FunFam" id="3.10.580.10:FF:000002">
    <property type="entry name" value="Magnesium/cobalt efflux protein CorC"/>
    <property type="match status" value="1"/>
</dbReference>
<accession>A0A426VB64</accession>
<dbReference type="InterPro" id="IPR000644">
    <property type="entry name" value="CBS_dom"/>
</dbReference>
<dbReference type="SUPFAM" id="SSF56176">
    <property type="entry name" value="FAD-binding/transporter-associated domain-like"/>
    <property type="match status" value="1"/>
</dbReference>
<keyword evidence="2 3" id="KW-0129">CBS domain</keyword>
<evidence type="ECO:0000313" key="7">
    <source>
        <dbReference type="Proteomes" id="UP000269265"/>
    </source>
</evidence>
<keyword evidence="7" id="KW-1185">Reference proteome</keyword>
<dbReference type="CDD" id="cd04590">
    <property type="entry name" value="CBS_pair_CorC_HlyC_assoc"/>
    <property type="match status" value="1"/>
</dbReference>
<organism evidence="6 7">
    <name type="scientific">Aquabacterium soli</name>
    <dbReference type="NCBI Taxonomy" id="2493092"/>
    <lineage>
        <taxon>Bacteria</taxon>
        <taxon>Pseudomonadati</taxon>
        <taxon>Pseudomonadota</taxon>
        <taxon>Betaproteobacteria</taxon>
        <taxon>Burkholderiales</taxon>
        <taxon>Aquabacterium</taxon>
    </lineage>
</organism>
<evidence type="ECO:0000256" key="2">
    <source>
        <dbReference type="ARBA" id="ARBA00023122"/>
    </source>
</evidence>
<dbReference type="Gene3D" id="3.10.580.10">
    <property type="entry name" value="CBS-domain"/>
    <property type="match status" value="1"/>
</dbReference>
<dbReference type="SMART" id="SM01091">
    <property type="entry name" value="CorC_HlyC"/>
    <property type="match status" value="1"/>
</dbReference>
<dbReference type="OrthoDB" id="9798188at2"/>
<dbReference type="InterPro" id="IPR044751">
    <property type="entry name" value="Ion_transp-like_CBS"/>
</dbReference>